<evidence type="ECO:0000313" key="2">
    <source>
        <dbReference type="EMBL" id="EGC28407.1"/>
    </source>
</evidence>
<dbReference type="InParanoid" id="F1A5X1"/>
<dbReference type="AlphaFoldDB" id="F1A5X1"/>
<proteinExistence type="predicted"/>
<dbReference type="GO" id="GO:0003676">
    <property type="term" value="F:nucleic acid binding"/>
    <property type="evidence" value="ECO:0007669"/>
    <property type="project" value="InterPro"/>
</dbReference>
<dbReference type="KEGG" id="dpp:DICPUDRAFT_24773"/>
<gene>
    <name evidence="2" type="ORF">DICPUDRAFT_24773</name>
</gene>
<accession>F1A5X1</accession>
<dbReference type="OrthoDB" id="417481at2759"/>
<evidence type="ECO:0000259" key="1">
    <source>
        <dbReference type="Pfam" id="PF04059"/>
    </source>
</evidence>
<sequence>TTYMIKNIPNRLTQRKFLEIIRAEYFGSIDFLYLPIDPHSKVNYGYAFANIPNHQDAIQFFKVFHHKCWKHSWNDKICQLTFASIQGKDSQISNILN</sequence>
<dbReference type="Pfam" id="PF04059">
    <property type="entry name" value="RRM_2"/>
    <property type="match status" value="1"/>
</dbReference>
<dbReference type="RefSeq" id="XP_003295065.1">
    <property type="nucleotide sequence ID" value="XM_003295017.1"/>
</dbReference>
<dbReference type="eggNOG" id="KOG4660">
    <property type="taxonomic scope" value="Eukaryota"/>
</dbReference>
<name>F1A5X1_DICPU</name>
<organism evidence="2 3">
    <name type="scientific">Dictyostelium purpureum</name>
    <name type="common">Slime mold</name>
    <dbReference type="NCBI Taxonomy" id="5786"/>
    <lineage>
        <taxon>Eukaryota</taxon>
        <taxon>Amoebozoa</taxon>
        <taxon>Evosea</taxon>
        <taxon>Eumycetozoa</taxon>
        <taxon>Dictyostelia</taxon>
        <taxon>Dictyosteliales</taxon>
        <taxon>Dictyosteliaceae</taxon>
        <taxon>Dictyostelium</taxon>
    </lineage>
</organism>
<dbReference type="SUPFAM" id="SSF54928">
    <property type="entry name" value="RNA-binding domain, RBD"/>
    <property type="match status" value="1"/>
</dbReference>
<protein>
    <recommendedName>
        <fullName evidence="1">Mei2-like C-terminal RNA recognition motif domain-containing protein</fullName>
    </recommendedName>
</protein>
<dbReference type="InterPro" id="IPR035979">
    <property type="entry name" value="RBD_domain_sf"/>
</dbReference>
<feature type="non-terminal residue" evidence="2">
    <location>
        <position position="1"/>
    </location>
</feature>
<evidence type="ECO:0000313" key="3">
    <source>
        <dbReference type="Proteomes" id="UP000001064"/>
    </source>
</evidence>
<dbReference type="InterPro" id="IPR007201">
    <property type="entry name" value="Mei2-like_Rrm_C"/>
</dbReference>
<dbReference type="GeneID" id="10511019"/>
<reference evidence="3" key="1">
    <citation type="journal article" date="2011" name="Genome Biol.">
        <title>Comparative genomics of the social amoebae Dictyostelium discoideum and Dictyostelium purpureum.</title>
        <authorList>
            <consortium name="US DOE Joint Genome Institute (JGI-PGF)"/>
            <person name="Sucgang R."/>
            <person name="Kuo A."/>
            <person name="Tian X."/>
            <person name="Salerno W."/>
            <person name="Parikh A."/>
            <person name="Feasley C.L."/>
            <person name="Dalin E."/>
            <person name="Tu H."/>
            <person name="Huang E."/>
            <person name="Barry K."/>
            <person name="Lindquist E."/>
            <person name="Shapiro H."/>
            <person name="Bruce D."/>
            <person name="Schmutz J."/>
            <person name="Salamov A."/>
            <person name="Fey P."/>
            <person name="Gaudet P."/>
            <person name="Anjard C."/>
            <person name="Babu M.M."/>
            <person name="Basu S."/>
            <person name="Bushmanova Y."/>
            <person name="van der Wel H."/>
            <person name="Katoh-Kurasawa M."/>
            <person name="Dinh C."/>
            <person name="Coutinho P.M."/>
            <person name="Saito T."/>
            <person name="Elias M."/>
            <person name="Schaap P."/>
            <person name="Kay R.R."/>
            <person name="Henrissat B."/>
            <person name="Eichinger L."/>
            <person name="Rivero F."/>
            <person name="Putnam N.H."/>
            <person name="West C.M."/>
            <person name="Loomis W.F."/>
            <person name="Chisholm R.L."/>
            <person name="Shaulsky G."/>
            <person name="Strassmann J.E."/>
            <person name="Queller D.C."/>
            <person name="Kuspa A."/>
            <person name="Grigoriev I.V."/>
        </authorList>
    </citation>
    <scope>NUCLEOTIDE SEQUENCE [LARGE SCALE GENOMIC DNA]</scope>
    <source>
        <strain evidence="3">QSDP1</strain>
    </source>
</reference>
<feature type="domain" description="Mei2-like C-terminal RNA recognition motif" evidence="1">
    <location>
        <begin position="1"/>
        <end position="94"/>
    </location>
</feature>
<dbReference type="VEuPathDB" id="AmoebaDB:DICPUDRAFT_24773"/>
<dbReference type="InterPro" id="IPR012677">
    <property type="entry name" value="Nucleotide-bd_a/b_plait_sf"/>
</dbReference>
<dbReference type="Proteomes" id="UP000001064">
    <property type="component" value="Unassembled WGS sequence"/>
</dbReference>
<keyword evidence="3" id="KW-1185">Reference proteome</keyword>
<dbReference type="Gene3D" id="3.30.70.330">
    <property type="match status" value="1"/>
</dbReference>
<dbReference type="EMBL" id="GL871646">
    <property type="protein sequence ID" value="EGC28407.1"/>
    <property type="molecule type" value="Genomic_DNA"/>
</dbReference>
<feature type="non-terminal residue" evidence="2">
    <location>
        <position position="97"/>
    </location>
</feature>